<accession>A0A1B9DMQ3</accession>
<feature type="transmembrane region" description="Helical" evidence="1">
    <location>
        <begin position="37"/>
        <end position="55"/>
    </location>
</feature>
<keyword evidence="1" id="KW-1133">Transmembrane helix</keyword>
<sequence>MLLKKNKTMKKKKVIVDFAFTILAAVLLIFLSEFRWIEKYVGLALIPILIAYYFGQFVERKTRIK</sequence>
<dbReference type="Proteomes" id="UP000093510">
    <property type="component" value="Unassembled WGS sequence"/>
</dbReference>
<protein>
    <submittedName>
        <fullName evidence="2">Uncharacterized protein</fullName>
    </submittedName>
</protein>
<proteinExistence type="predicted"/>
<comment type="caution">
    <text evidence="2">The sequence shown here is derived from an EMBL/GenBank/DDBJ whole genome shotgun (WGS) entry which is preliminary data.</text>
</comment>
<organism evidence="2 3">
    <name type="scientific">Flavobacterium crassostreae</name>
    <dbReference type="NCBI Taxonomy" id="1763534"/>
    <lineage>
        <taxon>Bacteria</taxon>
        <taxon>Pseudomonadati</taxon>
        <taxon>Bacteroidota</taxon>
        <taxon>Flavobacteriia</taxon>
        <taxon>Flavobacteriales</taxon>
        <taxon>Flavobacteriaceae</taxon>
        <taxon>Flavobacterium</taxon>
    </lineage>
</organism>
<keyword evidence="3" id="KW-1185">Reference proteome</keyword>
<dbReference type="EMBL" id="LVEP01000059">
    <property type="protein sequence ID" value="OCB70903.1"/>
    <property type="molecule type" value="Genomic_DNA"/>
</dbReference>
<keyword evidence="1" id="KW-0472">Membrane</keyword>
<reference evidence="2 3" key="1">
    <citation type="submission" date="2016-03" db="EMBL/GenBank/DDBJ databases">
        <authorList>
            <person name="Ploux O."/>
        </authorList>
    </citation>
    <scope>NUCLEOTIDE SEQUENCE [LARGE SCALE GENOMIC DNA]</scope>
    <source>
        <strain evidence="2 3">LPB0076</strain>
    </source>
</reference>
<evidence type="ECO:0000313" key="3">
    <source>
        <dbReference type="Proteomes" id="UP000093510"/>
    </source>
</evidence>
<name>A0A1B9DMQ3_9FLAO</name>
<dbReference type="AlphaFoldDB" id="A0A1B9DMQ3"/>
<feature type="transmembrane region" description="Helical" evidence="1">
    <location>
        <begin position="14"/>
        <end position="31"/>
    </location>
</feature>
<gene>
    <name evidence="2" type="ORF">LPBF_11570</name>
</gene>
<evidence type="ECO:0000256" key="1">
    <source>
        <dbReference type="SAM" id="Phobius"/>
    </source>
</evidence>
<keyword evidence="1" id="KW-0812">Transmembrane</keyword>
<evidence type="ECO:0000313" key="2">
    <source>
        <dbReference type="EMBL" id="OCB70903.1"/>
    </source>
</evidence>